<sequence>MEIFKYFLYVFIAFLTPYFLAKGVWGLIQNRGKYTFKVIWHSSAHLFGVTVLIIVFIKLIFMKWY</sequence>
<evidence type="ECO:0000256" key="1">
    <source>
        <dbReference type="SAM" id="Phobius"/>
    </source>
</evidence>
<keyword evidence="1" id="KW-0472">Membrane</keyword>
<keyword evidence="1" id="KW-0812">Transmembrane</keyword>
<proteinExistence type="predicted"/>
<evidence type="ECO:0000313" key="3">
    <source>
        <dbReference type="Proteomes" id="UP001194714"/>
    </source>
</evidence>
<keyword evidence="3" id="KW-1185">Reference proteome</keyword>
<name>A0ABS0AX70_9BACT</name>
<reference evidence="2 3" key="1">
    <citation type="submission" date="2020-01" db="EMBL/GenBank/DDBJ databases">
        <title>Draft genome sequence of Cand. Neptunochlamydia vexilliferae K9.</title>
        <authorList>
            <person name="Schulz F."/>
            <person name="Koestlbacher S."/>
            <person name="Wascher F."/>
            <person name="Pizzetti I."/>
            <person name="Horn M."/>
        </authorList>
    </citation>
    <scope>NUCLEOTIDE SEQUENCE [LARGE SCALE GENOMIC DNA]</scope>
    <source>
        <strain evidence="2 3">K9</strain>
    </source>
</reference>
<feature type="transmembrane region" description="Helical" evidence="1">
    <location>
        <begin position="40"/>
        <end position="61"/>
    </location>
</feature>
<accession>A0ABS0AX70</accession>
<gene>
    <name evidence="2" type="ORF">NEPTK9_000220</name>
</gene>
<keyword evidence="1" id="KW-1133">Transmembrane helix</keyword>
<organism evidence="2 3">
    <name type="scientific">Candidatus Neptunichlamydia vexilliferae</name>
    <dbReference type="NCBI Taxonomy" id="1651774"/>
    <lineage>
        <taxon>Bacteria</taxon>
        <taxon>Pseudomonadati</taxon>
        <taxon>Chlamydiota</taxon>
        <taxon>Chlamydiia</taxon>
        <taxon>Parachlamydiales</taxon>
        <taxon>Simkaniaceae</taxon>
        <taxon>Candidatus Neptunichlamydia</taxon>
    </lineage>
</organism>
<dbReference type="Proteomes" id="UP001194714">
    <property type="component" value="Unassembled WGS sequence"/>
</dbReference>
<comment type="caution">
    <text evidence="2">The sequence shown here is derived from an EMBL/GenBank/DDBJ whole genome shotgun (WGS) entry which is preliminary data.</text>
</comment>
<evidence type="ECO:0000313" key="2">
    <source>
        <dbReference type="EMBL" id="MBF5058721.1"/>
    </source>
</evidence>
<dbReference type="EMBL" id="JAAEJV010000003">
    <property type="protein sequence ID" value="MBF5058721.1"/>
    <property type="molecule type" value="Genomic_DNA"/>
</dbReference>
<feature type="transmembrane region" description="Helical" evidence="1">
    <location>
        <begin position="6"/>
        <end position="28"/>
    </location>
</feature>
<protein>
    <submittedName>
        <fullName evidence="2">Uncharacterized protein</fullName>
    </submittedName>
</protein>